<reference evidence="2" key="1">
    <citation type="journal article" date="2020" name="Nat. Commun.">
        <title>Large-scale genome sequencing of mycorrhizal fungi provides insights into the early evolution of symbiotic traits.</title>
        <authorList>
            <person name="Miyauchi S."/>
            <person name="Kiss E."/>
            <person name="Kuo A."/>
            <person name="Drula E."/>
            <person name="Kohler A."/>
            <person name="Sanchez-Garcia M."/>
            <person name="Morin E."/>
            <person name="Andreopoulos B."/>
            <person name="Barry K.W."/>
            <person name="Bonito G."/>
            <person name="Buee M."/>
            <person name="Carver A."/>
            <person name="Chen C."/>
            <person name="Cichocki N."/>
            <person name="Clum A."/>
            <person name="Culley D."/>
            <person name="Crous P.W."/>
            <person name="Fauchery L."/>
            <person name="Girlanda M."/>
            <person name="Hayes R.D."/>
            <person name="Keri Z."/>
            <person name="LaButti K."/>
            <person name="Lipzen A."/>
            <person name="Lombard V."/>
            <person name="Magnuson J."/>
            <person name="Maillard F."/>
            <person name="Murat C."/>
            <person name="Nolan M."/>
            <person name="Ohm R.A."/>
            <person name="Pangilinan J."/>
            <person name="Pereira M.F."/>
            <person name="Perotto S."/>
            <person name="Peter M."/>
            <person name="Pfister S."/>
            <person name="Riley R."/>
            <person name="Sitrit Y."/>
            <person name="Stielow J.B."/>
            <person name="Szollosi G."/>
            <person name="Zifcakova L."/>
            <person name="Stursova M."/>
            <person name="Spatafora J.W."/>
            <person name="Tedersoo L."/>
            <person name="Vaario L.M."/>
            <person name="Yamada A."/>
            <person name="Yan M."/>
            <person name="Wang P."/>
            <person name="Xu J."/>
            <person name="Bruns T."/>
            <person name="Baldrian P."/>
            <person name="Vilgalys R."/>
            <person name="Dunand C."/>
            <person name="Henrissat B."/>
            <person name="Grigoriev I.V."/>
            <person name="Hibbett D."/>
            <person name="Nagy L.G."/>
            <person name="Martin F.M."/>
        </authorList>
    </citation>
    <scope>NUCLEOTIDE SEQUENCE</scope>
    <source>
        <strain evidence="2">UP504</strain>
    </source>
</reference>
<organism evidence="2 3">
    <name type="scientific">Hydnum rufescens UP504</name>
    <dbReference type="NCBI Taxonomy" id="1448309"/>
    <lineage>
        <taxon>Eukaryota</taxon>
        <taxon>Fungi</taxon>
        <taxon>Dikarya</taxon>
        <taxon>Basidiomycota</taxon>
        <taxon>Agaricomycotina</taxon>
        <taxon>Agaricomycetes</taxon>
        <taxon>Cantharellales</taxon>
        <taxon>Hydnaceae</taxon>
        <taxon>Hydnum</taxon>
    </lineage>
</organism>
<feature type="domain" description="Tc1-like transposase DDE" evidence="1">
    <location>
        <begin position="1"/>
        <end position="25"/>
    </location>
</feature>
<accession>A0A9P6ARK5</accession>
<protein>
    <recommendedName>
        <fullName evidence="1">Tc1-like transposase DDE domain-containing protein</fullName>
    </recommendedName>
</protein>
<dbReference type="GO" id="GO:0003676">
    <property type="term" value="F:nucleic acid binding"/>
    <property type="evidence" value="ECO:0007669"/>
    <property type="project" value="InterPro"/>
</dbReference>
<comment type="caution">
    <text evidence="2">The sequence shown here is derived from an EMBL/GenBank/DDBJ whole genome shotgun (WGS) entry which is preliminary data.</text>
</comment>
<gene>
    <name evidence="2" type="ORF">BS47DRAFT_1277851</name>
</gene>
<dbReference type="EMBL" id="MU129022">
    <property type="protein sequence ID" value="KAF9510165.1"/>
    <property type="molecule type" value="Genomic_DNA"/>
</dbReference>
<dbReference type="Gene3D" id="3.30.420.10">
    <property type="entry name" value="Ribonuclease H-like superfamily/Ribonuclease H"/>
    <property type="match status" value="1"/>
</dbReference>
<dbReference type="InterPro" id="IPR036397">
    <property type="entry name" value="RNaseH_sf"/>
</dbReference>
<dbReference type="InterPro" id="IPR038717">
    <property type="entry name" value="Tc1-like_DDE_dom"/>
</dbReference>
<feature type="non-terminal residue" evidence="2">
    <location>
        <position position="69"/>
    </location>
</feature>
<evidence type="ECO:0000313" key="3">
    <source>
        <dbReference type="Proteomes" id="UP000886523"/>
    </source>
</evidence>
<dbReference type="OrthoDB" id="2266637at2759"/>
<dbReference type="Proteomes" id="UP000886523">
    <property type="component" value="Unassembled WGS sequence"/>
</dbReference>
<sequence length="69" mass="7717">IFLPPYSPDLNPIEEAFAKLKAYLRWHGARMHVAMGKKDGKQHVHALIMEGLHSISTGDAAGWFHDSGY</sequence>
<evidence type="ECO:0000313" key="2">
    <source>
        <dbReference type="EMBL" id="KAF9510165.1"/>
    </source>
</evidence>
<dbReference type="AlphaFoldDB" id="A0A9P6ARK5"/>
<name>A0A9P6ARK5_9AGAM</name>
<evidence type="ECO:0000259" key="1">
    <source>
        <dbReference type="Pfam" id="PF13358"/>
    </source>
</evidence>
<feature type="non-terminal residue" evidence="2">
    <location>
        <position position="1"/>
    </location>
</feature>
<proteinExistence type="predicted"/>
<dbReference type="Pfam" id="PF13358">
    <property type="entry name" value="DDE_3"/>
    <property type="match status" value="1"/>
</dbReference>
<keyword evidence="3" id="KW-1185">Reference proteome</keyword>